<dbReference type="EMBL" id="BOSE01000001">
    <property type="protein sequence ID" value="GIP15299.1"/>
    <property type="molecule type" value="Genomic_DNA"/>
</dbReference>
<evidence type="ECO:0000256" key="2">
    <source>
        <dbReference type="ARBA" id="ARBA00022801"/>
    </source>
</evidence>
<dbReference type="Pfam" id="PF07833">
    <property type="entry name" value="Cu_amine_oxidN1"/>
    <property type="match status" value="1"/>
</dbReference>
<dbReference type="InterPro" id="IPR000805">
    <property type="entry name" value="Glyco_hydro_26"/>
</dbReference>
<name>A0A919YNF5_9BACL</name>
<evidence type="ECO:0000256" key="3">
    <source>
        <dbReference type="ARBA" id="ARBA00023295"/>
    </source>
</evidence>
<dbReference type="PANTHER" id="PTHR40079:SF4">
    <property type="entry name" value="GH26 DOMAIN-CONTAINING PROTEIN-RELATED"/>
    <property type="match status" value="1"/>
</dbReference>
<keyword evidence="2 4" id="KW-0378">Hydrolase</keyword>
<accession>A0A919YNF5</accession>
<dbReference type="AlphaFoldDB" id="A0A919YNF5"/>
<evidence type="ECO:0000259" key="6">
    <source>
        <dbReference type="PROSITE" id="PS51764"/>
    </source>
</evidence>
<evidence type="ECO:0000256" key="5">
    <source>
        <dbReference type="SAM" id="SignalP"/>
    </source>
</evidence>
<dbReference type="InterPro" id="IPR011990">
    <property type="entry name" value="TPR-like_helical_dom_sf"/>
</dbReference>
<dbReference type="RefSeq" id="WP_213513520.1">
    <property type="nucleotide sequence ID" value="NZ_BOSE01000001.1"/>
</dbReference>
<dbReference type="Pfam" id="PF17957">
    <property type="entry name" value="Big_7"/>
    <property type="match status" value="1"/>
</dbReference>
<dbReference type="Gene3D" id="3.30.457.10">
    <property type="entry name" value="Copper amine oxidase-like, N-terminal domain"/>
    <property type="match status" value="1"/>
</dbReference>
<dbReference type="InterPro" id="IPR013783">
    <property type="entry name" value="Ig-like_fold"/>
</dbReference>
<gene>
    <name evidence="7" type="ORF">J40TS1_09410</name>
</gene>
<keyword evidence="5" id="KW-0732">Signal</keyword>
<dbReference type="SUPFAM" id="SSF48452">
    <property type="entry name" value="TPR-like"/>
    <property type="match status" value="1"/>
</dbReference>
<sequence>MNSLQSKTFKVALIMFLVIALMPGLTVQAATTHHWKHYTNGVELMKQGKYKQAIVQLQEAVKQTSNASYLRKLAEAYEKDGQFQRAADTYYAEAKIHYELGLKSGDMNTYFAVLAMADALNTEIELYIEDQTPIQQNTSTLGKFEPANGMYIGAFVEKDSGVENKKGEKFAAFNELTGKQHAVYFNYHRYGASFPNVWASQVKAAGGAIHLAVQPEGGLSEVKDDATLRKFARDAQAAGVPIFLRFASEMNGSWVTWHGDPKLYIEKFRLVAKVMKEEAPNVAMVWSPAANPKRNIHDYYPGDEYVDWVGLSIYSVKYFNGDVKSPADQVNPLDSLDYVYEAYADKKPIMVSEYGATHFSKAGNTSTVNFAITKMNMMYHGAKLKYPRLKGINWFSLNTLTDSHSAERSLNNFSLTENSSVLNAYKAMIKDPYYLSSVPQLSAGRAAAKQSVVALADQAVRGKQSKIIAWVKTYDPYISKVVFAIDGKQVAEKTQYPYQFTVDAGNYAIGNHKLTVTVYDSKGRVASSKQSTLKIGADIKPLEKGQLMMHINEKYVYTANGKIELAVAPFTKQGRTLVPLRFISNELGADVKWNSANKSITITGASKIVLTEGSRTVTVNGVKSELDVAPVTVQGNTFVPLRFVNDKLGGQVSYDASAGSITITK</sequence>
<reference evidence="7" key="1">
    <citation type="submission" date="2021-03" db="EMBL/GenBank/DDBJ databases">
        <title>Antimicrobial resistance genes in bacteria isolated from Japanese honey, and their potential for conferring macrolide and lincosamide resistance in the American foulbrood pathogen Paenibacillus larvae.</title>
        <authorList>
            <person name="Okamoto M."/>
            <person name="Kumagai M."/>
            <person name="Kanamori H."/>
            <person name="Takamatsu D."/>
        </authorList>
    </citation>
    <scope>NUCLEOTIDE SEQUENCE</scope>
    <source>
        <strain evidence="7">J40TS1</strain>
    </source>
</reference>
<organism evidence="7 8">
    <name type="scientific">Paenibacillus montaniterrae</name>
    <dbReference type="NCBI Taxonomy" id="429341"/>
    <lineage>
        <taxon>Bacteria</taxon>
        <taxon>Bacillati</taxon>
        <taxon>Bacillota</taxon>
        <taxon>Bacilli</taxon>
        <taxon>Bacillales</taxon>
        <taxon>Paenibacillaceae</taxon>
        <taxon>Paenibacillus</taxon>
    </lineage>
</organism>
<dbReference type="Pfam" id="PF02156">
    <property type="entry name" value="Glyco_hydro_26"/>
    <property type="match status" value="1"/>
</dbReference>
<dbReference type="Gene3D" id="1.25.40.10">
    <property type="entry name" value="Tetratricopeptide repeat domain"/>
    <property type="match status" value="1"/>
</dbReference>
<feature type="signal peptide" evidence="5">
    <location>
        <begin position="1"/>
        <end position="29"/>
    </location>
</feature>
<comment type="similarity">
    <text evidence="1 4">Belongs to the glycosyl hydrolase 26 family.</text>
</comment>
<comment type="caution">
    <text evidence="7">The sequence shown here is derived from an EMBL/GenBank/DDBJ whole genome shotgun (WGS) entry which is preliminary data.</text>
</comment>
<dbReference type="Gene3D" id="3.20.20.80">
    <property type="entry name" value="Glycosidases"/>
    <property type="match status" value="1"/>
</dbReference>
<dbReference type="InterPro" id="IPR012854">
    <property type="entry name" value="Cu_amine_oxidase-like_N"/>
</dbReference>
<dbReference type="SUPFAM" id="SSF51445">
    <property type="entry name" value="(Trans)glycosidases"/>
    <property type="match status" value="1"/>
</dbReference>
<feature type="active site" description="Proton donor" evidence="4">
    <location>
        <position position="249"/>
    </location>
</feature>
<protein>
    <submittedName>
        <fullName evidence="7">Copper amine oxidase-like protein</fullName>
    </submittedName>
</protein>
<dbReference type="PROSITE" id="PS51764">
    <property type="entry name" value="GH26"/>
    <property type="match status" value="1"/>
</dbReference>
<evidence type="ECO:0000313" key="8">
    <source>
        <dbReference type="Proteomes" id="UP000683139"/>
    </source>
</evidence>
<evidence type="ECO:0000256" key="1">
    <source>
        <dbReference type="ARBA" id="ARBA00007754"/>
    </source>
</evidence>
<evidence type="ECO:0000256" key="4">
    <source>
        <dbReference type="PROSITE-ProRule" id="PRU01100"/>
    </source>
</evidence>
<feature type="active site" description="Nucleophile" evidence="4">
    <location>
        <position position="353"/>
    </location>
</feature>
<proteinExistence type="inferred from homology"/>
<keyword evidence="3 4" id="KW-0326">Glycosidase</keyword>
<dbReference type="InterPro" id="IPR017853">
    <property type="entry name" value="GH"/>
</dbReference>
<dbReference type="GO" id="GO:0016985">
    <property type="term" value="F:mannan endo-1,4-beta-mannosidase activity"/>
    <property type="evidence" value="ECO:0007669"/>
    <property type="project" value="InterPro"/>
</dbReference>
<dbReference type="PANTHER" id="PTHR40079">
    <property type="entry name" value="MANNAN ENDO-1,4-BETA-MANNOSIDASE E-RELATED"/>
    <property type="match status" value="1"/>
</dbReference>
<dbReference type="GO" id="GO:0006080">
    <property type="term" value="P:substituted mannan metabolic process"/>
    <property type="evidence" value="ECO:0007669"/>
    <property type="project" value="InterPro"/>
</dbReference>
<evidence type="ECO:0000313" key="7">
    <source>
        <dbReference type="EMBL" id="GIP15299.1"/>
    </source>
</evidence>
<feature type="domain" description="GH26" evidence="6">
    <location>
        <begin position="92"/>
        <end position="425"/>
    </location>
</feature>
<dbReference type="Proteomes" id="UP000683139">
    <property type="component" value="Unassembled WGS sequence"/>
</dbReference>
<feature type="chain" id="PRO_5037434471" evidence="5">
    <location>
        <begin position="30"/>
        <end position="665"/>
    </location>
</feature>
<dbReference type="Gene3D" id="2.60.40.10">
    <property type="entry name" value="Immunoglobulins"/>
    <property type="match status" value="1"/>
</dbReference>
<dbReference type="SUPFAM" id="SSF55383">
    <property type="entry name" value="Copper amine oxidase, domain N"/>
    <property type="match status" value="1"/>
</dbReference>
<keyword evidence="8" id="KW-1185">Reference proteome</keyword>
<dbReference type="InterPro" id="IPR022790">
    <property type="entry name" value="GH26_dom"/>
</dbReference>
<dbReference type="InterPro" id="IPR036582">
    <property type="entry name" value="Mao_N_sf"/>
</dbReference>